<evidence type="ECO:0000256" key="8">
    <source>
        <dbReference type="ARBA" id="ARBA00023136"/>
    </source>
</evidence>
<dbReference type="GO" id="GO:0005886">
    <property type="term" value="C:plasma membrane"/>
    <property type="evidence" value="ECO:0007669"/>
    <property type="project" value="TreeGrafter"/>
</dbReference>
<evidence type="ECO:0000256" key="11">
    <source>
        <dbReference type="ARBA" id="ARBA00023180"/>
    </source>
</evidence>
<evidence type="ECO:0000256" key="3">
    <source>
        <dbReference type="ARBA" id="ARBA00022536"/>
    </source>
</evidence>
<dbReference type="SMART" id="SM00181">
    <property type="entry name" value="EGF"/>
    <property type="match status" value="4"/>
</dbReference>
<evidence type="ECO:0000256" key="10">
    <source>
        <dbReference type="ARBA" id="ARBA00023170"/>
    </source>
</evidence>
<evidence type="ECO:0000256" key="5">
    <source>
        <dbReference type="ARBA" id="ARBA00022692"/>
    </source>
</evidence>
<keyword evidence="17" id="KW-1185">Reference proteome</keyword>
<sequence length="1438" mass="164273">MFFVVNNKVWMISRNGTIRTELLLGAPNQITSLAVDYNSGSLLLNSYNIILITYMDIIYLRLIFWISKNCIKKATYDGLTVTCLVNKTVETMVIDRKANRICYMRKQIFTLYCLRYDGSNKVFYLSYFFLHRIRCSIDSFKQVAATFSIGKLGMERIAIDISGDNLYFFQRYFMKNVKAMVSDSDRHQLFVSDLSKFRIVAINYDRQVYYAVCEGMVEKPLHLMTASMIFIKNVGKVYGLSLDPMRRELYFTRVNPPSIWRVSVRNREISSYPIIPTRVTLLGENSPPQAIAVHSCKMLLFFSVFLNGKSSIERMYYSGFRRVSLTERIIESINGEVSSIAIDFISEKIYFTDKFKSISRVDLDGRKKEVVLLAERNTRKFFKKNSFVGMNSSRLEIVHISLQIKSTLIIIIKRDKCPPRDCSLLEEGGLTNLINCTRTTRCIRPEWRCDGEDNCWDGSDEEGCSEIIRTFEAHPVWRCNENDGGFTCRDSGYCIPQGRVCDGQSDCADDSDEENCEHRCSENFEFTCVKSGGICIPIDHQCDGRIDCLQGEDEANCKEYVPYTRCTELVFKDSFRCASNRCIPRVAICDGHNDCMDGGSGTDETNCSATSIIRDVCKDGEFECKVIGKLGVSCVPLLLMCNGEKDCEDGSDEDDGCDLPNRCTFSSDLFQCLSGQCILSEWRCNGIKDCFDGSDEISAACSNFECPPSKLDYVRCVVGDGPDDFTCIPQKDICNGTITCYNLPELEVRCHVNECSLQKPCDEICEDLPYGFRCSCHPPKELDMIGKLKCLCEIVFFINIFVDLQEIAFIVNVDMCPTANCSHFCWEKTSGHYECTCDTGYQLRDDSYSDAAELLLISRHELKLFSVDGHSGKTLLTNLTNGVAVDFDIRINLFRFVLNSILKTDLNSGNFQIADLRGRYHQTLLRGGKLRNPRAIVIDPLLGYVNHQSKPLFPFSFSSNSRFVFWSDWENPPYIGRMGLDGLDIHIIVNSSLWWPNALTIDTPAKRIYWGDVKVRVLFVYSGLILYYLGSCDYDGSHRRNVLRRAARHIFSLAVFEDYLYWTDWHDRTVVRAHKITGEKKKTIIHNMVHPPMGIKVRVYSPISSFLFNIYQSLANSKDGYKCICAKGFRSEGNKCVSDCKSYEMVCRKTYKCVPEWWRCDGQDDCYFLGICREFTCKPGQMSCRVNSEHAMTKCLNTSSICDGIQNCPLNDDEDEELCSKFPSVLIEKSPEILNFRGLQLSASPIQVFKQKEIGIILSRFFYIYEKLLAKIISSYRNVSHYHLTVMEKLIVRTIKMSLRIVTFVTVFLLNFGAIMGNVFRVIVNVMDTLTAWTRAMRRTMILGCAVKKNCSVTDFDCRQDDDSHQCIPLSWKCDGKKDCLNGFDELNCRNRVRVNELNLDGVMDISIAPMEAMSIFVLMVCLLVYRLSLFTFIISNF</sequence>
<dbReference type="SUPFAM" id="SSF63825">
    <property type="entry name" value="YWTD domain"/>
    <property type="match status" value="2"/>
</dbReference>
<keyword evidence="7 14" id="KW-1133">Transmembrane helix</keyword>
<dbReference type="SUPFAM" id="SSF57196">
    <property type="entry name" value="EGF/Laminin"/>
    <property type="match status" value="1"/>
</dbReference>
<dbReference type="WBParaSite" id="Hba_04251">
    <property type="protein sequence ID" value="Hba_04251"/>
    <property type="gene ID" value="Hba_04251"/>
</dbReference>
<evidence type="ECO:0000256" key="9">
    <source>
        <dbReference type="ARBA" id="ARBA00023157"/>
    </source>
</evidence>
<feature type="transmembrane region" description="Helical" evidence="14">
    <location>
        <begin position="1297"/>
        <end position="1320"/>
    </location>
</feature>
<dbReference type="GO" id="GO:0043235">
    <property type="term" value="C:receptor complex"/>
    <property type="evidence" value="ECO:0007669"/>
    <property type="project" value="TreeGrafter"/>
</dbReference>
<dbReference type="Gene3D" id="2.10.25.10">
    <property type="entry name" value="Laminin"/>
    <property type="match status" value="1"/>
</dbReference>
<feature type="disulfide bond" evidence="12">
    <location>
        <begin position="542"/>
        <end position="557"/>
    </location>
</feature>
<keyword evidence="3" id="KW-0245">EGF-like domain</keyword>
<dbReference type="InterPro" id="IPR051221">
    <property type="entry name" value="LDLR-related"/>
</dbReference>
<feature type="repeat" description="LDL-receptor class B" evidence="13">
    <location>
        <begin position="962"/>
        <end position="1005"/>
    </location>
</feature>
<keyword evidence="6" id="KW-0677">Repeat</keyword>
<dbReference type="InterPro" id="IPR002172">
    <property type="entry name" value="LDrepeatLR_classA_rpt"/>
</dbReference>
<dbReference type="Pfam" id="PF00057">
    <property type="entry name" value="Ldl_recept_a"/>
    <property type="match status" value="7"/>
</dbReference>
<evidence type="ECO:0000256" key="14">
    <source>
        <dbReference type="SAM" id="Phobius"/>
    </source>
</evidence>
<keyword evidence="9 12" id="KW-1015">Disulfide bond</keyword>
<evidence type="ECO:0000313" key="18">
    <source>
        <dbReference type="WBParaSite" id="Hba_04251"/>
    </source>
</evidence>
<dbReference type="CDD" id="cd00112">
    <property type="entry name" value="LDLa"/>
    <property type="match status" value="8"/>
</dbReference>
<proteinExistence type="predicted"/>
<keyword evidence="10" id="KW-0675">Receptor</keyword>
<name>A0A1I7WGY0_HETBA</name>
<dbReference type="PROSITE" id="PS51120">
    <property type="entry name" value="LDLRB"/>
    <property type="match status" value="2"/>
</dbReference>
<feature type="domain" description="EGF-like" evidence="16">
    <location>
        <begin position="815"/>
        <end position="850"/>
    </location>
</feature>
<evidence type="ECO:0000259" key="15">
    <source>
        <dbReference type="SMART" id="SM00179"/>
    </source>
</evidence>
<dbReference type="InterPro" id="IPR011042">
    <property type="entry name" value="6-blade_b-propeller_TolB-like"/>
</dbReference>
<evidence type="ECO:0000256" key="6">
    <source>
        <dbReference type="ARBA" id="ARBA00022737"/>
    </source>
</evidence>
<keyword evidence="8 14" id="KW-0472">Membrane</keyword>
<feature type="domain" description="EGF-like calcium-binding" evidence="15">
    <location>
        <begin position="751"/>
        <end position="791"/>
    </location>
</feature>
<dbReference type="GO" id="GO:0005509">
    <property type="term" value="F:calcium ion binding"/>
    <property type="evidence" value="ECO:0007669"/>
    <property type="project" value="InterPro"/>
</dbReference>
<dbReference type="InterPro" id="IPR000033">
    <property type="entry name" value="LDLR_classB_rpt"/>
</dbReference>
<dbReference type="PANTHER" id="PTHR22722:SF14">
    <property type="entry name" value="MEGALIN, ISOFORM A"/>
    <property type="match status" value="1"/>
</dbReference>
<feature type="disulfide bond" evidence="12">
    <location>
        <begin position="1374"/>
        <end position="1389"/>
    </location>
</feature>
<feature type="repeat" description="LDL-receptor class B" evidence="13">
    <location>
        <begin position="1058"/>
        <end position="1101"/>
    </location>
</feature>
<dbReference type="Pfam" id="PF00058">
    <property type="entry name" value="Ldl_recept_b"/>
    <property type="match status" value="1"/>
</dbReference>
<organism evidence="17 18">
    <name type="scientific">Heterorhabditis bacteriophora</name>
    <name type="common">Entomopathogenic nematode worm</name>
    <dbReference type="NCBI Taxonomy" id="37862"/>
    <lineage>
        <taxon>Eukaryota</taxon>
        <taxon>Metazoa</taxon>
        <taxon>Ecdysozoa</taxon>
        <taxon>Nematoda</taxon>
        <taxon>Chromadorea</taxon>
        <taxon>Rhabditida</taxon>
        <taxon>Rhabditina</taxon>
        <taxon>Rhabditomorpha</taxon>
        <taxon>Strongyloidea</taxon>
        <taxon>Heterorhabditidae</taxon>
        <taxon>Heterorhabditis</taxon>
    </lineage>
</organism>
<dbReference type="Gene3D" id="2.120.10.30">
    <property type="entry name" value="TolB, C-terminal domain"/>
    <property type="match status" value="2"/>
</dbReference>
<dbReference type="GO" id="GO:0005041">
    <property type="term" value="F:low-density lipoprotein particle receptor activity"/>
    <property type="evidence" value="ECO:0007669"/>
    <property type="project" value="TreeGrafter"/>
</dbReference>
<evidence type="ECO:0000313" key="17">
    <source>
        <dbReference type="Proteomes" id="UP000095283"/>
    </source>
</evidence>
<feature type="disulfide bond" evidence="12">
    <location>
        <begin position="577"/>
        <end position="595"/>
    </location>
</feature>
<protein>
    <submittedName>
        <fullName evidence="18">EGF-like domain-containing protein</fullName>
    </submittedName>
</protein>
<dbReference type="InterPro" id="IPR000742">
    <property type="entry name" value="EGF"/>
</dbReference>
<feature type="domain" description="EGF-like calcium-binding" evidence="15">
    <location>
        <begin position="812"/>
        <end position="847"/>
    </location>
</feature>
<dbReference type="InterPro" id="IPR023415">
    <property type="entry name" value="LDLR_class-A_CS"/>
</dbReference>
<feature type="domain" description="EGF-like" evidence="16">
    <location>
        <begin position="754"/>
        <end position="793"/>
    </location>
</feature>
<keyword evidence="4" id="KW-0254">Endocytosis</keyword>
<reference evidence="18" key="1">
    <citation type="submission" date="2016-11" db="UniProtKB">
        <authorList>
            <consortium name="WormBaseParasite"/>
        </authorList>
    </citation>
    <scope>IDENTIFICATION</scope>
</reference>
<dbReference type="SMART" id="SM00179">
    <property type="entry name" value="EGF_CA"/>
    <property type="match status" value="2"/>
</dbReference>
<dbReference type="PROSITE" id="PS50068">
    <property type="entry name" value="LDLRA_2"/>
    <property type="match status" value="8"/>
</dbReference>
<evidence type="ECO:0000256" key="13">
    <source>
        <dbReference type="PROSITE-ProRule" id="PRU00461"/>
    </source>
</evidence>
<evidence type="ECO:0000256" key="4">
    <source>
        <dbReference type="ARBA" id="ARBA00022583"/>
    </source>
</evidence>
<evidence type="ECO:0000256" key="2">
    <source>
        <dbReference type="ARBA" id="ARBA00004308"/>
    </source>
</evidence>
<feature type="transmembrane region" description="Helical" evidence="14">
    <location>
        <begin position="1413"/>
        <end position="1435"/>
    </location>
</feature>
<feature type="domain" description="EGF-like" evidence="16">
    <location>
        <begin position="1350"/>
        <end position="1390"/>
    </location>
</feature>
<comment type="subcellular location">
    <subcellularLocation>
        <location evidence="2">Endomembrane system</location>
    </subcellularLocation>
    <subcellularLocation>
        <location evidence="1">Membrane</location>
        <topology evidence="1">Single-pass membrane protein</topology>
    </subcellularLocation>
</comment>
<comment type="caution">
    <text evidence="12">Lacks conserved residue(s) required for the propagation of feature annotation.</text>
</comment>
<feature type="disulfide bond" evidence="12">
    <location>
        <begin position="449"/>
        <end position="464"/>
    </location>
</feature>
<dbReference type="PRINTS" id="PR00261">
    <property type="entry name" value="LDLRECEPTOR"/>
</dbReference>
<dbReference type="InterPro" id="IPR001881">
    <property type="entry name" value="EGF-like_Ca-bd_dom"/>
</dbReference>
<dbReference type="Gene3D" id="4.10.400.10">
    <property type="entry name" value="Low-density Lipoprotein Receptor"/>
    <property type="match status" value="9"/>
</dbReference>
<feature type="domain" description="EGF-like" evidence="16">
    <location>
        <begin position="519"/>
        <end position="558"/>
    </location>
</feature>
<evidence type="ECO:0000256" key="1">
    <source>
        <dbReference type="ARBA" id="ARBA00004167"/>
    </source>
</evidence>
<feature type="disulfide bond" evidence="12">
    <location>
        <begin position="672"/>
        <end position="690"/>
    </location>
</feature>
<dbReference type="InterPro" id="IPR036055">
    <property type="entry name" value="LDL_receptor-like_sf"/>
</dbReference>
<dbReference type="PROSITE" id="PS01209">
    <property type="entry name" value="LDLRA_1"/>
    <property type="match status" value="3"/>
</dbReference>
<dbReference type="Proteomes" id="UP000095283">
    <property type="component" value="Unplaced"/>
</dbReference>
<keyword evidence="11" id="KW-0325">Glycoprotein</keyword>
<dbReference type="PANTHER" id="PTHR22722">
    <property type="entry name" value="LOW-DENSITY LIPOPROTEIN RECEPTOR-RELATED PROTEIN 2-RELATED"/>
    <property type="match status" value="1"/>
</dbReference>
<evidence type="ECO:0000259" key="16">
    <source>
        <dbReference type="SMART" id="SM00181"/>
    </source>
</evidence>
<evidence type="ECO:0000256" key="7">
    <source>
        <dbReference type="ARBA" id="ARBA00022989"/>
    </source>
</evidence>
<dbReference type="SUPFAM" id="SSF57424">
    <property type="entry name" value="LDL receptor-like module"/>
    <property type="match status" value="7"/>
</dbReference>
<dbReference type="SMART" id="SM00192">
    <property type="entry name" value="LDLa"/>
    <property type="match status" value="10"/>
</dbReference>
<evidence type="ECO:0000256" key="12">
    <source>
        <dbReference type="PROSITE-ProRule" id="PRU00124"/>
    </source>
</evidence>
<dbReference type="SMART" id="SM00135">
    <property type="entry name" value="LY"/>
    <property type="match status" value="7"/>
</dbReference>
<feature type="disulfide bond" evidence="12">
    <location>
        <begin position="501"/>
        <end position="516"/>
    </location>
</feature>
<accession>A0A1I7WGY0</accession>
<dbReference type="GO" id="GO:0006897">
    <property type="term" value="P:endocytosis"/>
    <property type="evidence" value="ECO:0007669"/>
    <property type="project" value="UniProtKB-KW"/>
</dbReference>
<keyword evidence="5 14" id="KW-0812">Transmembrane</keyword>